<dbReference type="EMBL" id="JAUSUG010000004">
    <property type="protein sequence ID" value="MDQ0254169.1"/>
    <property type="molecule type" value="Genomic_DNA"/>
</dbReference>
<dbReference type="NCBIfam" id="TIGR03725">
    <property type="entry name" value="T6A_YeaZ"/>
    <property type="match status" value="1"/>
</dbReference>
<dbReference type="PANTHER" id="PTHR11735">
    <property type="entry name" value="TRNA N6-ADENOSINE THREONYLCARBAMOYLTRANSFERASE"/>
    <property type="match status" value="1"/>
</dbReference>
<organism evidence="2 3">
    <name type="scientific">Evansella vedderi</name>
    <dbReference type="NCBI Taxonomy" id="38282"/>
    <lineage>
        <taxon>Bacteria</taxon>
        <taxon>Bacillati</taxon>
        <taxon>Bacillota</taxon>
        <taxon>Bacilli</taxon>
        <taxon>Bacillales</taxon>
        <taxon>Bacillaceae</taxon>
        <taxon>Evansella</taxon>
    </lineage>
</organism>
<dbReference type="Proteomes" id="UP001230005">
    <property type="component" value="Unassembled WGS sequence"/>
</dbReference>
<name>A0ABT9ZTJ1_9BACI</name>
<protein>
    <submittedName>
        <fullName evidence="2">tRNA threonylcarbamoyladenosine biosynthesis protein TsaB</fullName>
    </submittedName>
</protein>
<evidence type="ECO:0000259" key="1">
    <source>
        <dbReference type="Pfam" id="PF00814"/>
    </source>
</evidence>
<accession>A0ABT9ZTJ1</accession>
<dbReference type="InterPro" id="IPR000905">
    <property type="entry name" value="Gcp-like_dom"/>
</dbReference>
<evidence type="ECO:0000313" key="3">
    <source>
        <dbReference type="Proteomes" id="UP001230005"/>
    </source>
</evidence>
<dbReference type="InterPro" id="IPR022496">
    <property type="entry name" value="T6A_TsaB"/>
</dbReference>
<dbReference type="Gene3D" id="3.30.420.40">
    <property type="match status" value="2"/>
</dbReference>
<dbReference type="CDD" id="cd24032">
    <property type="entry name" value="ASKHA_NBD_TsaB"/>
    <property type="match status" value="1"/>
</dbReference>
<sequence length="233" mass="26103">MNGLAIDTSTYVLGVAVIKDGEVAGEIITNIKKNHSVRLMTAIRTLLEEVEIKPQDLDKIIVTEGPGSYTGVRIGVTTGKTLAWSLKIPIVGVSSLEVLAQNGYYFDGFISPFIDARRGQVYTGLYGMENGVFKNIKEDRIVLHKDWLEELKSSGKQVLFLSTDMDKHKQEIKEILGYKAQFPFITGNLLRPSELARLGMKKETEVKDIHTFTPNYIRLAEAEAKWLANQKDQ</sequence>
<reference evidence="2 3" key="1">
    <citation type="submission" date="2023-07" db="EMBL/GenBank/DDBJ databases">
        <title>Genomic Encyclopedia of Type Strains, Phase IV (KMG-IV): sequencing the most valuable type-strain genomes for metagenomic binning, comparative biology and taxonomic classification.</title>
        <authorList>
            <person name="Goeker M."/>
        </authorList>
    </citation>
    <scope>NUCLEOTIDE SEQUENCE [LARGE SCALE GENOMIC DNA]</scope>
    <source>
        <strain evidence="2 3">DSM 9768</strain>
    </source>
</reference>
<dbReference type="PANTHER" id="PTHR11735:SF11">
    <property type="entry name" value="TRNA THREONYLCARBAMOYLADENOSINE BIOSYNTHESIS PROTEIN TSAB"/>
    <property type="match status" value="1"/>
</dbReference>
<proteinExistence type="predicted"/>
<dbReference type="SUPFAM" id="SSF53067">
    <property type="entry name" value="Actin-like ATPase domain"/>
    <property type="match status" value="2"/>
</dbReference>
<comment type="caution">
    <text evidence="2">The sequence shown here is derived from an EMBL/GenBank/DDBJ whole genome shotgun (WGS) entry which is preliminary data.</text>
</comment>
<keyword evidence="3" id="KW-1185">Reference proteome</keyword>
<gene>
    <name evidence="2" type="ORF">J2S74_001542</name>
</gene>
<dbReference type="Pfam" id="PF00814">
    <property type="entry name" value="TsaD"/>
    <property type="match status" value="1"/>
</dbReference>
<dbReference type="RefSeq" id="WP_307323706.1">
    <property type="nucleotide sequence ID" value="NZ_JAUSUG010000004.1"/>
</dbReference>
<dbReference type="InterPro" id="IPR043129">
    <property type="entry name" value="ATPase_NBD"/>
</dbReference>
<feature type="domain" description="Gcp-like" evidence="1">
    <location>
        <begin position="29"/>
        <end position="225"/>
    </location>
</feature>
<evidence type="ECO:0000313" key="2">
    <source>
        <dbReference type="EMBL" id="MDQ0254169.1"/>
    </source>
</evidence>